<keyword evidence="1" id="KW-0614">Plasmid</keyword>
<dbReference type="AlphaFoldDB" id="D2J8C3"/>
<evidence type="ECO:0000313" key="1">
    <source>
        <dbReference type="EMBL" id="ACZ59023.1"/>
    </source>
</evidence>
<reference evidence="1" key="1">
    <citation type="submission" date="2009-08" db="EMBL/GenBank/DDBJ databases">
        <authorList>
            <person name="Gill J."/>
            <person name="Borman J."/>
            <person name="Shetty J."/>
            <person name="Hostetler J."/>
            <person name="Durkin S."/>
            <person name="Montgomery B."/>
        </authorList>
    </citation>
    <scope>NUCLEOTIDE SEQUENCE</scope>
    <source>
        <strain evidence="1">Y74T</strain>
        <plasmid evidence="1">pWBG758</plasmid>
    </source>
</reference>
<dbReference type="EMBL" id="GQ900400">
    <property type="protein sequence ID" value="ACZ59023.1"/>
    <property type="molecule type" value="Genomic_DNA"/>
</dbReference>
<reference evidence="1" key="2">
    <citation type="submission" date="2009-12" db="EMBL/GenBank/DDBJ databases">
        <authorList>
            <person name="Summers A.O."/>
            <person name="Shearer J."/>
            <person name="Wireman J."/>
        </authorList>
    </citation>
    <scope>NUCLEOTIDE SEQUENCE</scope>
    <source>
        <strain evidence="1">Y74T</strain>
        <plasmid evidence="1">pWBG758</plasmid>
    </source>
</reference>
<name>D2J8C3_STAAU</name>
<dbReference type="RefSeq" id="WP_012816604.1">
    <property type="nucleotide sequence ID" value="NC_013329.1"/>
</dbReference>
<organism evidence="1">
    <name type="scientific">Staphylococcus aureus</name>
    <dbReference type="NCBI Taxonomy" id="1280"/>
    <lineage>
        <taxon>Bacteria</taxon>
        <taxon>Bacillati</taxon>
        <taxon>Bacillota</taxon>
        <taxon>Bacilli</taxon>
        <taxon>Bacillales</taxon>
        <taxon>Staphylococcaceae</taxon>
        <taxon>Staphylococcus</taxon>
    </lineage>
</organism>
<accession>D2J8C3</accession>
<geneLocation type="plasmid" evidence="1">
    <name>pWBG758</name>
</geneLocation>
<sequence>MVNFGDEEVNETFETFDNDTKTLKENLKDYSVQRMSDSIIGENHTRQTYLINDETIEKLEHLVSYVQASNGIDSENNKGLNKSEINRSRALTKGFKSKFVNFALSTMLNQWEEQEGLIPNVQHKKSKVSNVYHNYYMFTENGETYGIEQDNRGKELRYLSTANGDSVESIEQWFDEIEDQSKREGRPKNK</sequence>
<proteinExistence type="predicted"/>
<protein>
    <submittedName>
        <fullName evidence="1">Uncharacterized protein</fullName>
    </submittedName>
</protein>
<gene>
    <name evidence="1" type="ORF">SAP040A_041</name>
</gene>